<dbReference type="GO" id="GO:0004664">
    <property type="term" value="F:prephenate dehydratase activity"/>
    <property type="evidence" value="ECO:0007669"/>
    <property type="project" value="UniProtKB-EC"/>
</dbReference>
<keyword evidence="4" id="KW-0057">Aromatic amino acid biosynthesis</keyword>
<dbReference type="CDD" id="cd04905">
    <property type="entry name" value="ACT_CM-PDT"/>
    <property type="match status" value="1"/>
</dbReference>
<dbReference type="PANTHER" id="PTHR21022:SF19">
    <property type="entry name" value="PREPHENATE DEHYDRATASE-RELATED"/>
    <property type="match status" value="1"/>
</dbReference>
<sequence>MKMKITYQGVAGAYSNIAAMQVFPEQDYLPCDTFEEAMGKVSAGEADLAMIPVENSNAGRVSDVHFLLPKTGLHIVGEHFLRIEHQLLGLPGARLEDIRAASSHPQALAQCSAFLKAHGIKPMARIDTAKSCEDVLAWQDKSKAAIASKLAAEIYGLQILAPNIENAANNTTRFLIMSRDETVPEDDGGKFITSFIFKLKNIPAALYKALGGFATNGINMTKLESYLLDGKFVSAQFYAEIEAHPAQQAFKNAFDELRFFSDYVHVLGTYSSARDRM</sequence>
<dbReference type="GO" id="GO:0009094">
    <property type="term" value="P:L-phenylalanine biosynthetic process"/>
    <property type="evidence" value="ECO:0007669"/>
    <property type="project" value="UniProtKB-KW"/>
</dbReference>
<keyword evidence="3" id="KW-0028">Amino-acid biosynthesis</keyword>
<evidence type="ECO:0000256" key="1">
    <source>
        <dbReference type="ARBA" id="ARBA00004741"/>
    </source>
</evidence>
<dbReference type="InterPro" id="IPR045865">
    <property type="entry name" value="ACT-like_dom_sf"/>
</dbReference>
<feature type="domain" description="ACT" evidence="9">
    <location>
        <begin position="194"/>
        <end position="271"/>
    </location>
</feature>
<dbReference type="EMBL" id="DVNC01000023">
    <property type="protein sequence ID" value="HIU53110.1"/>
    <property type="molecule type" value="Genomic_DNA"/>
</dbReference>
<dbReference type="SUPFAM" id="SSF53850">
    <property type="entry name" value="Periplasmic binding protein-like II"/>
    <property type="match status" value="1"/>
</dbReference>
<evidence type="ECO:0000313" key="10">
    <source>
        <dbReference type="EMBL" id="HIU53110.1"/>
    </source>
</evidence>
<protein>
    <recommendedName>
        <fullName evidence="2">prephenate dehydratase</fullName>
        <ecNumber evidence="2">4.2.1.51</ecNumber>
    </recommendedName>
</protein>
<dbReference type="EC" id="4.2.1.51" evidence="2"/>
<evidence type="ECO:0000256" key="5">
    <source>
        <dbReference type="ARBA" id="ARBA00023222"/>
    </source>
</evidence>
<keyword evidence="6 10" id="KW-0456">Lyase</keyword>
<dbReference type="Gene3D" id="3.30.70.260">
    <property type="match status" value="1"/>
</dbReference>
<feature type="domain" description="Prephenate dehydratase" evidence="8">
    <location>
        <begin position="4"/>
        <end position="179"/>
    </location>
</feature>
<dbReference type="InterPro" id="IPR001086">
    <property type="entry name" value="Preph_deHydtase"/>
</dbReference>
<dbReference type="Proteomes" id="UP000824107">
    <property type="component" value="Unassembled WGS sequence"/>
</dbReference>
<evidence type="ECO:0000256" key="3">
    <source>
        <dbReference type="ARBA" id="ARBA00022605"/>
    </source>
</evidence>
<evidence type="ECO:0000256" key="6">
    <source>
        <dbReference type="ARBA" id="ARBA00023239"/>
    </source>
</evidence>
<evidence type="ECO:0000259" key="9">
    <source>
        <dbReference type="PROSITE" id="PS51671"/>
    </source>
</evidence>
<gene>
    <name evidence="10" type="ORF">IAD20_03410</name>
</gene>
<comment type="pathway">
    <text evidence="1">Amino-acid biosynthesis; L-phenylalanine biosynthesis; phenylpyruvate from prephenate: step 1/1.</text>
</comment>
<comment type="caution">
    <text evidence="10">The sequence shown here is derived from an EMBL/GenBank/DDBJ whole genome shotgun (WGS) entry which is preliminary data.</text>
</comment>
<dbReference type="PROSITE" id="PS51671">
    <property type="entry name" value="ACT"/>
    <property type="match status" value="1"/>
</dbReference>
<dbReference type="SUPFAM" id="SSF55021">
    <property type="entry name" value="ACT-like"/>
    <property type="match status" value="1"/>
</dbReference>
<dbReference type="PROSITE" id="PS51171">
    <property type="entry name" value="PREPHENATE_DEHYDR_3"/>
    <property type="match status" value="1"/>
</dbReference>
<evidence type="ECO:0000256" key="7">
    <source>
        <dbReference type="ARBA" id="ARBA00047848"/>
    </source>
</evidence>
<reference evidence="10" key="2">
    <citation type="journal article" date="2021" name="PeerJ">
        <title>Extensive microbial diversity within the chicken gut microbiome revealed by metagenomics and culture.</title>
        <authorList>
            <person name="Gilroy R."/>
            <person name="Ravi A."/>
            <person name="Getino M."/>
            <person name="Pursley I."/>
            <person name="Horton D.L."/>
            <person name="Alikhan N.F."/>
            <person name="Baker D."/>
            <person name="Gharbi K."/>
            <person name="Hall N."/>
            <person name="Watson M."/>
            <person name="Adriaenssens E.M."/>
            <person name="Foster-Nyarko E."/>
            <person name="Jarju S."/>
            <person name="Secka A."/>
            <person name="Antonio M."/>
            <person name="Oren A."/>
            <person name="Chaudhuri R.R."/>
            <person name="La Ragione R."/>
            <person name="Hildebrand F."/>
            <person name="Pallen M.J."/>
        </authorList>
    </citation>
    <scope>NUCLEOTIDE SEQUENCE</scope>
    <source>
        <strain evidence="10">ChiW3-316</strain>
    </source>
</reference>
<dbReference type="InterPro" id="IPR002912">
    <property type="entry name" value="ACT_dom"/>
</dbReference>
<dbReference type="CDD" id="cd13631">
    <property type="entry name" value="PBP2_Ct-PDT_like"/>
    <property type="match status" value="1"/>
</dbReference>
<accession>A0A9D1M3G3</accession>
<organism evidence="10 11">
    <name type="scientific">Candidatus Scatocola faecipullorum</name>
    <dbReference type="NCBI Taxonomy" id="2840917"/>
    <lineage>
        <taxon>Bacteria</taxon>
        <taxon>Pseudomonadati</taxon>
        <taxon>Pseudomonadota</taxon>
        <taxon>Alphaproteobacteria</taxon>
        <taxon>Rhodospirillales</taxon>
        <taxon>Rhodospirillaceae</taxon>
        <taxon>Rhodospirillaceae incertae sedis</taxon>
        <taxon>Candidatus Scatocola</taxon>
    </lineage>
</organism>
<reference evidence="10" key="1">
    <citation type="submission" date="2020-10" db="EMBL/GenBank/DDBJ databases">
        <authorList>
            <person name="Gilroy R."/>
        </authorList>
    </citation>
    <scope>NUCLEOTIDE SEQUENCE</scope>
    <source>
        <strain evidence="10">ChiW3-316</strain>
    </source>
</reference>
<dbReference type="PANTHER" id="PTHR21022">
    <property type="entry name" value="PREPHENATE DEHYDRATASE P PROTEIN"/>
    <property type="match status" value="1"/>
</dbReference>
<evidence type="ECO:0000313" key="11">
    <source>
        <dbReference type="Proteomes" id="UP000824107"/>
    </source>
</evidence>
<evidence type="ECO:0000259" key="8">
    <source>
        <dbReference type="PROSITE" id="PS51171"/>
    </source>
</evidence>
<dbReference type="PROSITE" id="PS00857">
    <property type="entry name" value="PREPHENATE_DEHYDR_1"/>
    <property type="match status" value="1"/>
</dbReference>
<proteinExistence type="predicted"/>
<name>A0A9D1M3G3_9PROT</name>
<keyword evidence="5" id="KW-0584">Phenylalanine biosynthesis</keyword>
<evidence type="ECO:0000256" key="2">
    <source>
        <dbReference type="ARBA" id="ARBA00013147"/>
    </source>
</evidence>
<dbReference type="Pfam" id="PF00800">
    <property type="entry name" value="PDT"/>
    <property type="match status" value="1"/>
</dbReference>
<comment type="catalytic activity">
    <reaction evidence="7">
        <text>prephenate + H(+) = 3-phenylpyruvate + CO2 + H2O</text>
        <dbReference type="Rhea" id="RHEA:21648"/>
        <dbReference type="ChEBI" id="CHEBI:15377"/>
        <dbReference type="ChEBI" id="CHEBI:15378"/>
        <dbReference type="ChEBI" id="CHEBI:16526"/>
        <dbReference type="ChEBI" id="CHEBI:18005"/>
        <dbReference type="ChEBI" id="CHEBI:29934"/>
        <dbReference type="EC" id="4.2.1.51"/>
    </reaction>
</comment>
<dbReference type="NCBIfam" id="NF008866">
    <property type="entry name" value="PRK11899.1"/>
    <property type="match status" value="1"/>
</dbReference>
<dbReference type="InterPro" id="IPR018528">
    <property type="entry name" value="Preph_deHydtase_CS"/>
</dbReference>
<evidence type="ECO:0000256" key="4">
    <source>
        <dbReference type="ARBA" id="ARBA00023141"/>
    </source>
</evidence>
<dbReference type="AlphaFoldDB" id="A0A9D1M3G3"/>
<dbReference type="GO" id="GO:0005737">
    <property type="term" value="C:cytoplasm"/>
    <property type="evidence" value="ECO:0007669"/>
    <property type="project" value="TreeGrafter"/>
</dbReference>
<dbReference type="Gene3D" id="3.40.190.10">
    <property type="entry name" value="Periplasmic binding protein-like II"/>
    <property type="match status" value="2"/>
</dbReference>